<dbReference type="Pfam" id="PF13259">
    <property type="entry name" value="clamp_Gag1-like"/>
    <property type="match status" value="1"/>
</dbReference>
<feature type="compositionally biased region" description="Basic and acidic residues" evidence="1">
    <location>
        <begin position="20"/>
        <end position="44"/>
    </location>
</feature>
<sequence>MTHSEDLNRRHGCSYGGGHKSAEQQAEVREARRQLKERVRDDWHYPPLPGHRRVVPRPQPVRRSSDEESRVAGFRFHAQSEPGRVNGLDTPIVEWRERVYSSDSEDESAQSRNSGSTNGRSEYRFDGPDDVGAQIWSRRTARKRKRQNDQAEELSWNEGLKHWTSQRDAWSSAKVSSSVDQAQIRAEHETTTSPGSSRSLESTPRTSTSSTTAEVSSAATTPDPAPGVSRYSPPAVLSPYSDVVLPVCAAILPDHPIRRRISPAMHTEIYSKIIVQARTPSVPINLTTLVSSLIAGWKADGEWPPKSVPLEPSIGRRKAKAGSAGGESSLKSGVKAVGRVLRLTGISETSSQRAKEEG</sequence>
<feature type="compositionally biased region" description="Polar residues" evidence="1">
    <location>
        <begin position="110"/>
        <end position="120"/>
    </location>
</feature>
<organism evidence="3 4">
    <name type="scientific">Elasticomyces elasticus</name>
    <dbReference type="NCBI Taxonomy" id="574655"/>
    <lineage>
        <taxon>Eukaryota</taxon>
        <taxon>Fungi</taxon>
        <taxon>Dikarya</taxon>
        <taxon>Ascomycota</taxon>
        <taxon>Pezizomycotina</taxon>
        <taxon>Dothideomycetes</taxon>
        <taxon>Dothideomycetidae</taxon>
        <taxon>Mycosphaerellales</taxon>
        <taxon>Teratosphaeriaceae</taxon>
        <taxon>Elasticomyces</taxon>
    </lineage>
</organism>
<dbReference type="InterPro" id="IPR025124">
    <property type="entry name" value="Gag1-like_clamp"/>
</dbReference>
<evidence type="ECO:0000313" key="4">
    <source>
        <dbReference type="Proteomes" id="UP001310594"/>
    </source>
</evidence>
<dbReference type="PANTHER" id="PTHR28065:SF1">
    <property type="entry name" value="DUF4050 DOMAIN-CONTAINING PROTEIN"/>
    <property type="match status" value="1"/>
</dbReference>
<dbReference type="AlphaFoldDB" id="A0AAN7WGR1"/>
<feature type="region of interest" description="Disordered" evidence="1">
    <location>
        <begin position="1"/>
        <end position="230"/>
    </location>
</feature>
<dbReference type="InterPro" id="IPR053274">
    <property type="entry name" value="Fluconazole_resistance"/>
</dbReference>
<dbReference type="EMBL" id="JAVRQU010000003">
    <property type="protein sequence ID" value="KAK5705077.1"/>
    <property type="molecule type" value="Genomic_DNA"/>
</dbReference>
<gene>
    <name evidence="3" type="ORF">LTR97_002191</name>
</gene>
<evidence type="ECO:0000259" key="2">
    <source>
        <dbReference type="Pfam" id="PF13259"/>
    </source>
</evidence>
<proteinExistence type="predicted"/>
<evidence type="ECO:0000313" key="3">
    <source>
        <dbReference type="EMBL" id="KAK5705077.1"/>
    </source>
</evidence>
<accession>A0AAN7WGR1</accession>
<feature type="domain" description="Gag1-like clamp" evidence="2">
    <location>
        <begin position="121"/>
        <end position="304"/>
    </location>
</feature>
<protein>
    <recommendedName>
        <fullName evidence="2">Gag1-like clamp domain-containing protein</fullName>
    </recommendedName>
</protein>
<reference evidence="3" key="1">
    <citation type="submission" date="2023-08" db="EMBL/GenBank/DDBJ databases">
        <title>Black Yeasts Isolated from many extreme environments.</title>
        <authorList>
            <person name="Coleine C."/>
            <person name="Stajich J.E."/>
            <person name="Selbmann L."/>
        </authorList>
    </citation>
    <scope>NUCLEOTIDE SEQUENCE</scope>
    <source>
        <strain evidence="3">CCFEE 5810</strain>
    </source>
</reference>
<dbReference type="Proteomes" id="UP001310594">
    <property type="component" value="Unassembled WGS sequence"/>
</dbReference>
<feature type="region of interest" description="Disordered" evidence="1">
    <location>
        <begin position="308"/>
        <end position="331"/>
    </location>
</feature>
<dbReference type="PANTHER" id="PTHR28065">
    <property type="entry name" value="FREQUENIN"/>
    <property type="match status" value="1"/>
</dbReference>
<comment type="caution">
    <text evidence="3">The sequence shown here is derived from an EMBL/GenBank/DDBJ whole genome shotgun (WGS) entry which is preliminary data.</text>
</comment>
<name>A0AAN7WGR1_9PEZI</name>
<feature type="compositionally biased region" description="Low complexity" evidence="1">
    <location>
        <begin position="196"/>
        <end position="221"/>
    </location>
</feature>
<feature type="compositionally biased region" description="Polar residues" evidence="1">
    <location>
        <begin position="166"/>
        <end position="181"/>
    </location>
</feature>
<evidence type="ECO:0000256" key="1">
    <source>
        <dbReference type="SAM" id="MobiDB-lite"/>
    </source>
</evidence>